<dbReference type="Gramene" id="TraesNOR6B03G03520660.1">
    <property type="protein sequence ID" value="TraesNOR6B03G03520660.1.CDS1"/>
    <property type="gene ID" value="TraesNOR6B03G03520660"/>
</dbReference>
<dbReference type="AlphaFoldDB" id="A0A3B6PJ49"/>
<dbReference type="Gramene" id="TraesARI6B03G03445380.2">
    <property type="protein sequence ID" value="TraesARI6B03G03445380.2.CDS1"/>
    <property type="gene ID" value="TraesARI6B03G03445380"/>
</dbReference>
<evidence type="ECO:0000256" key="3">
    <source>
        <dbReference type="ARBA" id="ARBA00022833"/>
    </source>
</evidence>
<keyword evidence="3" id="KW-0862">Zinc</keyword>
<dbReference type="Gramene" id="TraesSYM6B03G03431190.2">
    <property type="protein sequence ID" value="TraesSYM6B03G03431190.2.CDS1"/>
    <property type="gene ID" value="TraesSYM6B03G03431190"/>
</dbReference>
<dbReference type="SUPFAM" id="SSF57850">
    <property type="entry name" value="RING/U-box"/>
    <property type="match status" value="1"/>
</dbReference>
<dbReference type="Gramene" id="TraesJAG6B03G03477370.1">
    <property type="protein sequence ID" value="TraesJAG6B03G03477370.1.CDS1"/>
    <property type="gene ID" value="TraesJAG6B03G03477370"/>
</dbReference>
<accession>A0A3B6PJ49</accession>
<dbReference type="PANTHER" id="PTHR45931">
    <property type="entry name" value="SI:CH211-59O9.10"/>
    <property type="match status" value="1"/>
</dbReference>
<dbReference type="STRING" id="4565.A0A3B6PJ49"/>
<dbReference type="Gramene" id="TraesROB_scaffold_074484_01G000300.1">
    <property type="protein sequence ID" value="TraesROB_scaffold_074484_01G000300.1"/>
    <property type="gene ID" value="TraesROB_scaffold_074484_01G000300"/>
</dbReference>
<dbReference type="InterPro" id="IPR051834">
    <property type="entry name" value="RING_finger_E3_ligase"/>
</dbReference>
<dbReference type="Pfam" id="PF13639">
    <property type="entry name" value="zf-RING_2"/>
    <property type="match status" value="1"/>
</dbReference>
<dbReference type="Gramene" id="TraesSYM6B03G03431190.1">
    <property type="protein sequence ID" value="TraesSYM6B03G03431190.1.CDS1"/>
    <property type="gene ID" value="TraesSYM6B03G03431190"/>
</dbReference>
<dbReference type="Proteomes" id="UP000019116">
    <property type="component" value="Chromosome 6B"/>
</dbReference>
<name>A0A3B6PJ49_WHEAT</name>
<dbReference type="Gramene" id="TraesCS6B03G0417400.1">
    <property type="protein sequence ID" value="TraesCS6B03G0417400.1.CDS1"/>
    <property type="gene ID" value="TraesCS6B03G0417400"/>
</dbReference>
<feature type="domain" description="RING-type" evidence="5">
    <location>
        <begin position="71"/>
        <end position="112"/>
    </location>
</feature>
<evidence type="ECO:0000313" key="7">
    <source>
        <dbReference type="Proteomes" id="UP000019116"/>
    </source>
</evidence>
<dbReference type="Gramene" id="TraesMAC6B03G03485460.1">
    <property type="protein sequence ID" value="TraesMAC6B03G03485460.1.CDS1"/>
    <property type="gene ID" value="TraesMAC6B03G03485460"/>
</dbReference>
<reference evidence="6" key="1">
    <citation type="submission" date="2018-08" db="EMBL/GenBank/DDBJ databases">
        <authorList>
            <person name="Rossello M."/>
        </authorList>
    </citation>
    <scope>NUCLEOTIDE SEQUENCE [LARGE SCALE GENOMIC DNA]</scope>
    <source>
        <strain evidence="6">cv. Chinese Spring</strain>
    </source>
</reference>
<dbReference type="Gramene" id="TraesPARA_EIv1.0_2036860.2">
    <property type="protein sequence ID" value="TraesPARA_EIv1.0_2036860.2.CDS1"/>
    <property type="gene ID" value="TraesPARA_EIv1.0_2036860"/>
</dbReference>
<dbReference type="SMART" id="SM00184">
    <property type="entry name" value="RING"/>
    <property type="match status" value="1"/>
</dbReference>
<dbReference type="Gramene" id="TraesARI6B03G03445380.1">
    <property type="protein sequence ID" value="TraesARI6B03G03445380.1.CDS1"/>
    <property type="gene ID" value="TraesARI6B03G03445380"/>
</dbReference>
<dbReference type="InterPro" id="IPR013083">
    <property type="entry name" value="Znf_RING/FYVE/PHD"/>
</dbReference>
<dbReference type="Gramene" id="TraesSTA6B03G03477780.1">
    <property type="protein sequence ID" value="TraesSTA6B03G03477780.1.CDS1"/>
    <property type="gene ID" value="TraesSTA6B03G03477780"/>
</dbReference>
<dbReference type="EnsemblPlants" id="TraesCS6B02G164200.1">
    <property type="protein sequence ID" value="TraesCS6B02G164200.1.cds1"/>
    <property type="gene ID" value="TraesCS6B02G164200"/>
</dbReference>
<organism evidence="6">
    <name type="scientific">Triticum aestivum</name>
    <name type="common">Wheat</name>
    <dbReference type="NCBI Taxonomy" id="4565"/>
    <lineage>
        <taxon>Eukaryota</taxon>
        <taxon>Viridiplantae</taxon>
        <taxon>Streptophyta</taxon>
        <taxon>Embryophyta</taxon>
        <taxon>Tracheophyta</taxon>
        <taxon>Spermatophyta</taxon>
        <taxon>Magnoliopsida</taxon>
        <taxon>Liliopsida</taxon>
        <taxon>Poales</taxon>
        <taxon>Poaceae</taxon>
        <taxon>BOP clade</taxon>
        <taxon>Pooideae</taxon>
        <taxon>Triticodae</taxon>
        <taxon>Triticeae</taxon>
        <taxon>Triticinae</taxon>
        <taxon>Triticum</taxon>
    </lineage>
</organism>
<proteinExistence type="predicted"/>
<evidence type="ECO:0000256" key="1">
    <source>
        <dbReference type="ARBA" id="ARBA00022723"/>
    </source>
</evidence>
<dbReference type="Gramene" id="TraesJUL6B03G03515120.1">
    <property type="protein sequence ID" value="TraesJUL6B03G03515120.1.CDS1"/>
    <property type="gene ID" value="TraesJUL6B03G03515120"/>
</dbReference>
<evidence type="ECO:0000259" key="5">
    <source>
        <dbReference type="PROSITE" id="PS50089"/>
    </source>
</evidence>
<dbReference type="Gramene" id="TraesCAD_scaffold_144740_01G000100.1">
    <property type="protein sequence ID" value="TraesCAD_scaffold_144740_01G000100.1"/>
    <property type="gene ID" value="TraesCAD_scaffold_144740_01G000100"/>
</dbReference>
<protein>
    <recommendedName>
        <fullName evidence="5">RING-type domain-containing protein</fullName>
    </recommendedName>
</protein>
<keyword evidence="2 4" id="KW-0863">Zinc-finger</keyword>
<dbReference type="Gramene" id="TraesWEE_scaffold_117238_01G000100.1">
    <property type="protein sequence ID" value="TraesWEE_scaffold_117238_01G000100.1"/>
    <property type="gene ID" value="TraesWEE_scaffold_117238_01G000100"/>
</dbReference>
<evidence type="ECO:0000313" key="6">
    <source>
        <dbReference type="EnsemblPlants" id="TraesCS6B02G164200.1.cds1"/>
    </source>
</evidence>
<dbReference type="Gramene" id="TraesPARA_EIv1.0_2036860.1">
    <property type="protein sequence ID" value="TraesPARA_EIv1.0_2036860.1.CDS1"/>
    <property type="gene ID" value="TraesPARA_EIv1.0_2036860"/>
</dbReference>
<dbReference type="Gene3D" id="3.30.40.10">
    <property type="entry name" value="Zinc/RING finger domain, C3HC4 (zinc finger)"/>
    <property type="match status" value="1"/>
</dbReference>
<dbReference type="OMA" id="TRETYCH"/>
<dbReference type="Gramene" id="TraesLDM6B03G03491660.1">
    <property type="protein sequence ID" value="TraesLDM6B03G03491660.1.CDS1"/>
    <property type="gene ID" value="TraesLDM6B03G03491660"/>
</dbReference>
<evidence type="ECO:0000256" key="2">
    <source>
        <dbReference type="ARBA" id="ARBA00022771"/>
    </source>
</evidence>
<sequence>MEPPRTSLKSGSCDDLKNGRRKMMEEYEAGLAGLLELQALEREMRELVPAATSAIALLATPRVGDTRETYCHVCHDDFEEGDKLRAMPCAHSFHQRCIFRALSVNRLCPVCSYELPGDYLEMP</sequence>
<reference evidence="6" key="2">
    <citation type="submission" date="2018-10" db="UniProtKB">
        <authorList>
            <consortium name="EnsemblPlants"/>
        </authorList>
    </citation>
    <scope>IDENTIFICATION</scope>
</reference>
<dbReference type="Gramene" id="TraesLAC6B03G03441260.2">
    <property type="protein sequence ID" value="TraesLAC6B03G03441260.2.CDS1"/>
    <property type="gene ID" value="TraesLAC6B03G03441260"/>
</dbReference>
<dbReference type="Gramene" id="TraesLAC6B03G03441260.1">
    <property type="protein sequence ID" value="TraesLAC6B03G03441260.1.CDS1"/>
    <property type="gene ID" value="TraesLAC6B03G03441260"/>
</dbReference>
<dbReference type="Gramene" id="TraesRN6B0100402900.1">
    <property type="protein sequence ID" value="TraesRN6B0100402900.1"/>
    <property type="gene ID" value="TraesRN6B0100402900"/>
</dbReference>
<dbReference type="Gramene" id="TraesCS6B02G164200.1">
    <property type="protein sequence ID" value="TraesCS6B02G164200.1.cds1"/>
    <property type="gene ID" value="TraesCS6B02G164200"/>
</dbReference>
<dbReference type="Gramene" id="TraesCLE_scaffold_019743_01G000200.1">
    <property type="protein sequence ID" value="TraesCLE_scaffold_019743_01G000200.1"/>
    <property type="gene ID" value="TraesCLE_scaffold_019743_01G000200"/>
</dbReference>
<dbReference type="SMR" id="A0A3B6PJ49"/>
<dbReference type="InterPro" id="IPR001841">
    <property type="entry name" value="Znf_RING"/>
</dbReference>
<dbReference type="GO" id="GO:0008270">
    <property type="term" value="F:zinc ion binding"/>
    <property type="evidence" value="ECO:0007669"/>
    <property type="project" value="UniProtKB-KW"/>
</dbReference>
<dbReference type="PROSITE" id="PS50089">
    <property type="entry name" value="ZF_RING_2"/>
    <property type="match status" value="1"/>
</dbReference>
<keyword evidence="1" id="KW-0479">Metal-binding</keyword>
<evidence type="ECO:0000256" key="4">
    <source>
        <dbReference type="PROSITE-ProRule" id="PRU00175"/>
    </source>
</evidence>
<dbReference type="PANTHER" id="PTHR45931:SF23">
    <property type="entry name" value="OS12G0134500 PROTEIN"/>
    <property type="match status" value="1"/>
</dbReference>
<keyword evidence="7" id="KW-1185">Reference proteome</keyword>